<name>A0A0L9UXC8_PHAAN</name>
<reference evidence="3" key="1">
    <citation type="journal article" date="2015" name="Proc. Natl. Acad. Sci. U.S.A.">
        <title>Genome sequencing of adzuki bean (Vigna angularis) provides insight into high starch and low fat accumulation and domestication.</title>
        <authorList>
            <person name="Yang K."/>
            <person name="Tian Z."/>
            <person name="Chen C."/>
            <person name="Luo L."/>
            <person name="Zhao B."/>
            <person name="Wang Z."/>
            <person name="Yu L."/>
            <person name="Li Y."/>
            <person name="Sun Y."/>
            <person name="Li W."/>
            <person name="Chen Y."/>
            <person name="Li Y."/>
            <person name="Zhang Y."/>
            <person name="Ai D."/>
            <person name="Zhao J."/>
            <person name="Shang C."/>
            <person name="Ma Y."/>
            <person name="Wu B."/>
            <person name="Wang M."/>
            <person name="Gao L."/>
            <person name="Sun D."/>
            <person name="Zhang P."/>
            <person name="Guo F."/>
            <person name="Wang W."/>
            <person name="Li Y."/>
            <person name="Wang J."/>
            <person name="Varshney R.K."/>
            <person name="Wang J."/>
            <person name="Ling H.Q."/>
            <person name="Wan P."/>
        </authorList>
    </citation>
    <scope>NUCLEOTIDE SEQUENCE</scope>
    <source>
        <strain evidence="3">cv. Jingnong 6</strain>
    </source>
</reference>
<sequence length="51" mass="5957">MTGQGSERPDKGKGMKVQWKPEHETQIQRNFHMKASHWLSEMFRDAQNAGE</sequence>
<dbReference type="Gramene" id="KOM47386">
    <property type="protein sequence ID" value="KOM47386"/>
    <property type="gene ID" value="LR48_Vigan07g109000"/>
</dbReference>
<dbReference type="Proteomes" id="UP000053144">
    <property type="component" value="Chromosome 7"/>
</dbReference>
<organism evidence="2 3">
    <name type="scientific">Phaseolus angularis</name>
    <name type="common">Azuki bean</name>
    <name type="synonym">Vigna angularis</name>
    <dbReference type="NCBI Taxonomy" id="3914"/>
    <lineage>
        <taxon>Eukaryota</taxon>
        <taxon>Viridiplantae</taxon>
        <taxon>Streptophyta</taxon>
        <taxon>Embryophyta</taxon>
        <taxon>Tracheophyta</taxon>
        <taxon>Spermatophyta</taxon>
        <taxon>Magnoliopsida</taxon>
        <taxon>eudicotyledons</taxon>
        <taxon>Gunneridae</taxon>
        <taxon>Pentapetalae</taxon>
        <taxon>rosids</taxon>
        <taxon>fabids</taxon>
        <taxon>Fabales</taxon>
        <taxon>Fabaceae</taxon>
        <taxon>Papilionoideae</taxon>
        <taxon>50 kb inversion clade</taxon>
        <taxon>NPAAA clade</taxon>
        <taxon>indigoferoid/millettioid clade</taxon>
        <taxon>Phaseoleae</taxon>
        <taxon>Vigna</taxon>
    </lineage>
</organism>
<accession>A0A0L9UXC8</accession>
<evidence type="ECO:0000313" key="2">
    <source>
        <dbReference type="EMBL" id="KOM47386.1"/>
    </source>
</evidence>
<dbReference type="EMBL" id="CM003377">
    <property type="protein sequence ID" value="KOM47386.1"/>
    <property type="molecule type" value="Genomic_DNA"/>
</dbReference>
<gene>
    <name evidence="2" type="ORF">LR48_Vigan07g109000</name>
</gene>
<proteinExistence type="predicted"/>
<evidence type="ECO:0000256" key="1">
    <source>
        <dbReference type="SAM" id="MobiDB-lite"/>
    </source>
</evidence>
<dbReference type="AlphaFoldDB" id="A0A0L9UXC8"/>
<evidence type="ECO:0000313" key="3">
    <source>
        <dbReference type="Proteomes" id="UP000053144"/>
    </source>
</evidence>
<protein>
    <submittedName>
        <fullName evidence="2">Uncharacterized protein</fullName>
    </submittedName>
</protein>
<feature type="compositionally biased region" description="Basic and acidic residues" evidence="1">
    <location>
        <begin position="7"/>
        <end position="22"/>
    </location>
</feature>
<feature type="region of interest" description="Disordered" evidence="1">
    <location>
        <begin position="1"/>
        <end position="22"/>
    </location>
</feature>